<organism evidence="1 2">
    <name type="scientific">Streptomyces microflavus</name>
    <name type="common">Streptomyces lipmanii</name>
    <dbReference type="NCBI Taxonomy" id="1919"/>
    <lineage>
        <taxon>Bacteria</taxon>
        <taxon>Bacillati</taxon>
        <taxon>Actinomycetota</taxon>
        <taxon>Actinomycetes</taxon>
        <taxon>Kitasatosporales</taxon>
        <taxon>Streptomycetaceae</taxon>
        <taxon>Streptomyces</taxon>
    </lineage>
</organism>
<accession>A0A7J0D3E9</accession>
<sequence>MVEVRIGPGNVVRELADQLSESEDQMFRGSVFAAQTAPANAIEQFAATTPLRLVSGHLQGCFDLRSSAQTQTVFEICWSGVSMGSGQQATGSHPAAQFHCYR</sequence>
<dbReference type="Proteomes" id="UP000498740">
    <property type="component" value="Unassembled WGS sequence"/>
</dbReference>
<name>A0A7J0D3E9_STRMI</name>
<evidence type="ECO:0000313" key="1">
    <source>
        <dbReference type="EMBL" id="GFN09253.1"/>
    </source>
</evidence>
<evidence type="ECO:0000313" key="2">
    <source>
        <dbReference type="Proteomes" id="UP000498740"/>
    </source>
</evidence>
<proteinExistence type="predicted"/>
<gene>
    <name evidence="1" type="ORF">Smic_78090</name>
</gene>
<comment type="caution">
    <text evidence="1">The sequence shown here is derived from an EMBL/GenBank/DDBJ whole genome shotgun (WGS) entry which is preliminary data.</text>
</comment>
<protein>
    <submittedName>
        <fullName evidence="1">Uncharacterized protein</fullName>
    </submittedName>
</protein>
<reference evidence="1 2" key="1">
    <citation type="submission" date="2020-05" db="EMBL/GenBank/DDBJ databases">
        <title>Whole genome shotgun sequence of Streptomyces microflavus NBRC 13062.</title>
        <authorList>
            <person name="Komaki H."/>
            <person name="Tamura T."/>
        </authorList>
    </citation>
    <scope>NUCLEOTIDE SEQUENCE [LARGE SCALE GENOMIC DNA]</scope>
    <source>
        <strain evidence="1 2">NBRC 13062</strain>
    </source>
</reference>
<dbReference type="EMBL" id="BLWD01000002">
    <property type="protein sequence ID" value="GFN09253.1"/>
    <property type="molecule type" value="Genomic_DNA"/>
</dbReference>
<dbReference type="AlphaFoldDB" id="A0A7J0D3E9"/>